<accession>A0A2N0AM40</accession>
<proteinExistence type="predicted"/>
<evidence type="ECO:0000313" key="2">
    <source>
        <dbReference type="Proteomes" id="UP000232145"/>
    </source>
</evidence>
<keyword evidence="2" id="KW-1185">Reference proteome</keyword>
<sequence length="470" mass="53652">MKSIISFLLLIGPMALFAETVGFNDLWKRIEENSSARKSKYLEWKAGEIAKDRSDKHWLPRVYTDLRTFQTNDPTLNFMGKLSQRSATDSDFSTASTRYRPGNFLDSNNQPYSTLNSDTMNLFAKDTLNNPGSHTYSRGTLGMDLPLFEGGSGKTLSAMNEKRSVGLKFEWLAVRDREFAQTGFYYRAIQSLNEYKRRLEQIKKIESKFQSNYSLGNKGNPVGYAGYLALKSIKNQITILEKQSDLQINDYKETLYVLSDLPSSEIEIIESDLNVFLDTYFKRPSGYERSNQMNAQIKYAEGEKLKADMEMAKFLPKVGAYSEAYGYQGSRNTTNAYQAGVYLQMNLYNPKDMGVVEESKLNAEAALKKIQEKTKEEESHVKTLFQKEISLNESLELVKETVKYQDEQIVNMQRLFQSGAINAIQFAETLNKSLELSRVLMETEIAVLQVRTETSLFSNKEESNESIGRN</sequence>
<dbReference type="Gene3D" id="1.20.1600.10">
    <property type="entry name" value="Outer membrane efflux proteins (OEP)"/>
    <property type="match status" value="1"/>
</dbReference>
<dbReference type="GO" id="GO:0015562">
    <property type="term" value="F:efflux transmembrane transporter activity"/>
    <property type="evidence" value="ECO:0007669"/>
    <property type="project" value="InterPro"/>
</dbReference>
<protein>
    <submittedName>
        <fullName evidence="1">Transporter</fullName>
    </submittedName>
</protein>
<reference evidence="1 2" key="1">
    <citation type="submission" date="2017-07" db="EMBL/GenBank/DDBJ databases">
        <title>Leptospira spp. isolated from tropical soils.</title>
        <authorList>
            <person name="Thibeaux R."/>
            <person name="Iraola G."/>
            <person name="Ferres I."/>
            <person name="Bierque E."/>
            <person name="Girault D."/>
            <person name="Soupe-Gilbert M.-E."/>
            <person name="Picardeau M."/>
            <person name="Goarant C."/>
        </authorList>
    </citation>
    <scope>NUCLEOTIDE SEQUENCE [LARGE SCALE GENOMIC DNA]</scope>
    <source>
        <strain evidence="1 2">FH2-B-A1</strain>
    </source>
</reference>
<dbReference type="EMBL" id="NPDX01000001">
    <property type="protein sequence ID" value="PJZ85271.1"/>
    <property type="molecule type" value="Genomic_DNA"/>
</dbReference>
<organism evidence="1 2">
    <name type="scientific">Leptospira harrisiae</name>
    <dbReference type="NCBI Taxonomy" id="2023189"/>
    <lineage>
        <taxon>Bacteria</taxon>
        <taxon>Pseudomonadati</taxon>
        <taxon>Spirochaetota</taxon>
        <taxon>Spirochaetia</taxon>
        <taxon>Leptospirales</taxon>
        <taxon>Leptospiraceae</taxon>
        <taxon>Leptospira</taxon>
    </lineage>
</organism>
<dbReference type="RefSeq" id="WP_100742175.1">
    <property type="nucleotide sequence ID" value="NZ_NPDW01000001.1"/>
</dbReference>
<dbReference type="AlphaFoldDB" id="A0A2N0AM40"/>
<dbReference type="OrthoDB" id="344643at2"/>
<dbReference type="SUPFAM" id="SSF56954">
    <property type="entry name" value="Outer membrane efflux proteins (OEP)"/>
    <property type="match status" value="1"/>
</dbReference>
<evidence type="ECO:0000313" key="1">
    <source>
        <dbReference type="EMBL" id="PJZ85271.1"/>
    </source>
</evidence>
<dbReference type="Proteomes" id="UP000232145">
    <property type="component" value="Unassembled WGS sequence"/>
</dbReference>
<name>A0A2N0AM40_9LEPT</name>
<gene>
    <name evidence="1" type="ORF">CH364_03160</name>
</gene>
<comment type="caution">
    <text evidence="1">The sequence shown here is derived from an EMBL/GenBank/DDBJ whole genome shotgun (WGS) entry which is preliminary data.</text>
</comment>